<dbReference type="PANTHER" id="PTHR11686">
    <property type="entry name" value="GAMMA GLUTAMYL TRANSPEPTIDASE"/>
    <property type="match status" value="1"/>
</dbReference>
<dbReference type="GO" id="GO:0005886">
    <property type="term" value="C:plasma membrane"/>
    <property type="evidence" value="ECO:0007669"/>
    <property type="project" value="TreeGrafter"/>
</dbReference>
<dbReference type="InterPro" id="IPR000101">
    <property type="entry name" value="GGT_peptidase"/>
</dbReference>
<dbReference type="AlphaFoldDB" id="A0A8X6PXA9"/>
<keyword evidence="1" id="KW-1133">Transmembrane helix</keyword>
<name>A0A8X6PXA9_NEPPI</name>
<gene>
    <name evidence="2" type="ORF">NPIL_570851</name>
</gene>
<protein>
    <recommendedName>
        <fullName evidence="4">Gamma-glutamyltransferase</fullName>
    </recommendedName>
</protein>
<evidence type="ECO:0000313" key="3">
    <source>
        <dbReference type="Proteomes" id="UP000887013"/>
    </source>
</evidence>
<dbReference type="OrthoDB" id="6434285at2759"/>
<dbReference type="EMBL" id="BMAW01075061">
    <property type="protein sequence ID" value="GFT94794.1"/>
    <property type="molecule type" value="Genomic_DNA"/>
</dbReference>
<feature type="non-terminal residue" evidence="2">
    <location>
        <position position="1"/>
    </location>
</feature>
<proteinExistence type="predicted"/>
<organism evidence="2 3">
    <name type="scientific">Nephila pilipes</name>
    <name type="common">Giant wood spider</name>
    <name type="synonym">Nephila maculata</name>
    <dbReference type="NCBI Taxonomy" id="299642"/>
    <lineage>
        <taxon>Eukaryota</taxon>
        <taxon>Metazoa</taxon>
        <taxon>Ecdysozoa</taxon>
        <taxon>Arthropoda</taxon>
        <taxon>Chelicerata</taxon>
        <taxon>Arachnida</taxon>
        <taxon>Araneae</taxon>
        <taxon>Araneomorphae</taxon>
        <taxon>Entelegynae</taxon>
        <taxon>Araneoidea</taxon>
        <taxon>Nephilidae</taxon>
        <taxon>Nephila</taxon>
    </lineage>
</organism>
<dbReference type="Proteomes" id="UP000887013">
    <property type="component" value="Unassembled WGS sequence"/>
</dbReference>
<evidence type="ECO:0000313" key="2">
    <source>
        <dbReference type="EMBL" id="GFT94794.1"/>
    </source>
</evidence>
<keyword evidence="1" id="KW-0472">Membrane</keyword>
<accession>A0A8X6PXA9</accession>
<evidence type="ECO:0008006" key="4">
    <source>
        <dbReference type="Google" id="ProtNLM"/>
    </source>
</evidence>
<keyword evidence="3" id="KW-1185">Reference proteome</keyword>
<dbReference type="InterPro" id="IPR029055">
    <property type="entry name" value="Ntn_hydrolases_N"/>
</dbReference>
<dbReference type="SUPFAM" id="SSF56235">
    <property type="entry name" value="N-terminal nucleophile aminohydrolases (Ntn hydrolases)"/>
    <property type="match status" value="1"/>
</dbReference>
<keyword evidence="1" id="KW-0812">Transmembrane</keyword>
<dbReference type="Pfam" id="PF01019">
    <property type="entry name" value="G_glu_transpept"/>
    <property type="match status" value="1"/>
</dbReference>
<dbReference type="PANTHER" id="PTHR11686:SF9">
    <property type="entry name" value="RE13973P"/>
    <property type="match status" value="1"/>
</dbReference>
<evidence type="ECO:0000256" key="1">
    <source>
        <dbReference type="SAM" id="Phobius"/>
    </source>
</evidence>
<reference evidence="2" key="1">
    <citation type="submission" date="2020-08" db="EMBL/GenBank/DDBJ databases">
        <title>Multicomponent nature underlies the extraordinary mechanical properties of spider dragline silk.</title>
        <authorList>
            <person name="Kono N."/>
            <person name="Nakamura H."/>
            <person name="Mori M."/>
            <person name="Yoshida Y."/>
            <person name="Ohtoshi R."/>
            <person name="Malay A.D."/>
            <person name="Moran D.A.P."/>
            <person name="Tomita M."/>
            <person name="Numata K."/>
            <person name="Arakawa K."/>
        </authorList>
    </citation>
    <scope>NUCLEOTIDE SEQUENCE</scope>
</reference>
<feature type="transmembrane region" description="Helical" evidence="1">
    <location>
        <begin position="12"/>
        <end position="39"/>
    </location>
</feature>
<sequence length="41" mass="4224">NILRKNGSAVDAAIAVLLCVGAVNPQSSGIGGGFLMLYYNR</sequence>
<dbReference type="GO" id="GO:0036374">
    <property type="term" value="F:glutathione hydrolase activity"/>
    <property type="evidence" value="ECO:0007669"/>
    <property type="project" value="InterPro"/>
</dbReference>
<dbReference type="GO" id="GO:0006751">
    <property type="term" value="P:glutathione catabolic process"/>
    <property type="evidence" value="ECO:0007669"/>
    <property type="project" value="InterPro"/>
</dbReference>
<comment type="caution">
    <text evidence="2">The sequence shown here is derived from an EMBL/GenBank/DDBJ whole genome shotgun (WGS) entry which is preliminary data.</text>
</comment>